<proteinExistence type="predicted"/>
<evidence type="ECO:0000313" key="4">
    <source>
        <dbReference type="Proteomes" id="UP000249046"/>
    </source>
</evidence>
<dbReference type="Pfam" id="PF04972">
    <property type="entry name" value="BON"/>
    <property type="match status" value="2"/>
</dbReference>
<feature type="domain" description="BON" evidence="2">
    <location>
        <begin position="126"/>
        <end position="196"/>
    </location>
</feature>
<evidence type="ECO:0000259" key="2">
    <source>
        <dbReference type="PROSITE" id="PS50914"/>
    </source>
</evidence>
<dbReference type="InterPro" id="IPR051686">
    <property type="entry name" value="Lipoprotein_DolP"/>
</dbReference>
<comment type="caution">
    <text evidence="3">The sequence shown here is derived from an EMBL/GenBank/DDBJ whole genome shotgun (WGS) entry which is preliminary data.</text>
</comment>
<name>A0A2W5MG05_9GAMM</name>
<reference evidence="3 4" key="1">
    <citation type="submission" date="2017-08" db="EMBL/GenBank/DDBJ databases">
        <title>Infants hospitalized years apart are colonized by the same room-sourced microbial strains.</title>
        <authorList>
            <person name="Brooks B."/>
            <person name="Olm M.R."/>
            <person name="Firek B.A."/>
            <person name="Baker R."/>
            <person name="Thomas B.C."/>
            <person name="Morowitz M.J."/>
            <person name="Banfield J.F."/>
        </authorList>
    </citation>
    <scope>NUCLEOTIDE SEQUENCE [LARGE SCALE GENOMIC DNA]</scope>
    <source>
        <strain evidence="3">S2_005_003_R2_42</strain>
    </source>
</reference>
<keyword evidence="1" id="KW-0732">Signal</keyword>
<dbReference type="EMBL" id="QFPO01000005">
    <property type="protein sequence ID" value="PZQ16443.1"/>
    <property type="molecule type" value="Genomic_DNA"/>
</dbReference>
<dbReference type="Proteomes" id="UP000249046">
    <property type="component" value="Unassembled WGS sequence"/>
</dbReference>
<feature type="signal peptide" evidence="1">
    <location>
        <begin position="1"/>
        <end position="23"/>
    </location>
</feature>
<evidence type="ECO:0000256" key="1">
    <source>
        <dbReference type="SAM" id="SignalP"/>
    </source>
</evidence>
<dbReference type="PROSITE" id="PS51257">
    <property type="entry name" value="PROKAR_LIPOPROTEIN"/>
    <property type="match status" value="1"/>
</dbReference>
<dbReference type="PROSITE" id="PS50914">
    <property type="entry name" value="BON"/>
    <property type="match status" value="2"/>
</dbReference>
<feature type="chain" id="PRO_5015964667" description="BON domain-containing protein" evidence="1">
    <location>
        <begin position="24"/>
        <end position="196"/>
    </location>
</feature>
<dbReference type="InterPro" id="IPR007055">
    <property type="entry name" value="BON_dom"/>
</dbReference>
<organism evidence="3 4">
    <name type="scientific">Rhodanobacter denitrificans</name>
    <dbReference type="NCBI Taxonomy" id="666685"/>
    <lineage>
        <taxon>Bacteria</taxon>
        <taxon>Pseudomonadati</taxon>
        <taxon>Pseudomonadota</taxon>
        <taxon>Gammaproteobacteria</taxon>
        <taxon>Lysobacterales</taxon>
        <taxon>Rhodanobacteraceae</taxon>
        <taxon>Rhodanobacter</taxon>
    </lineage>
</organism>
<protein>
    <recommendedName>
        <fullName evidence="2">BON domain-containing protein</fullName>
    </recommendedName>
</protein>
<gene>
    <name evidence="3" type="ORF">DI564_07375</name>
</gene>
<dbReference type="Gene3D" id="3.30.1340.30">
    <property type="match status" value="1"/>
</dbReference>
<accession>A0A2W5MG05</accession>
<dbReference type="PANTHER" id="PTHR34606:SF4">
    <property type="entry name" value="OUTER MEMBRANE LIPOPROTEIN DOLP"/>
    <property type="match status" value="1"/>
</dbReference>
<evidence type="ECO:0000313" key="3">
    <source>
        <dbReference type="EMBL" id="PZQ16443.1"/>
    </source>
</evidence>
<feature type="domain" description="BON" evidence="2">
    <location>
        <begin position="48"/>
        <end position="117"/>
    </location>
</feature>
<dbReference type="PANTHER" id="PTHR34606">
    <property type="entry name" value="BON DOMAIN-CONTAINING PROTEIN"/>
    <property type="match status" value="1"/>
</dbReference>
<dbReference type="AlphaFoldDB" id="A0A2W5MG05"/>
<sequence length="196" mass="21304">MKTASALLLAALVLAAPTLSGCAAVLVGGAAAGAGAAHDRRSTRTVFVDRNIQLSAYDDLNKDKELALRNNVSIVVYNGVMLLVGEVRTEELKRRAEGIVAGFDGVRRLVNEIEVREPEGFWSRRRDNTITAHVKTALLDLTSLPGFDPSRINVTTAHRTVYLMGLVDEEEDEAVSGIARNVAGVERVVKVFEYRD</sequence>